<proteinExistence type="predicted"/>
<evidence type="ECO:0000313" key="2">
    <source>
        <dbReference type="Proteomes" id="UP000747542"/>
    </source>
</evidence>
<name>A0A8J5JT91_HOMAM</name>
<gene>
    <name evidence="1" type="ORF">Hamer_G023365</name>
</gene>
<comment type="caution">
    <text evidence="1">The sequence shown here is derived from an EMBL/GenBank/DDBJ whole genome shotgun (WGS) entry which is preliminary data.</text>
</comment>
<dbReference type="Proteomes" id="UP000747542">
    <property type="component" value="Unassembled WGS sequence"/>
</dbReference>
<dbReference type="AlphaFoldDB" id="A0A8J5JT91"/>
<dbReference type="EMBL" id="JAHLQT010031297">
    <property type="protein sequence ID" value="KAG7160619.1"/>
    <property type="molecule type" value="Genomic_DNA"/>
</dbReference>
<sequence>MYNRLHSGLVGLTGIHIPHADGEMWSSPVMSTMSAFVCIFEQVYDRISYTCHILLQCPKCVNHVILGDVGQSGSIRNFRADSAST</sequence>
<organism evidence="1 2">
    <name type="scientific">Homarus americanus</name>
    <name type="common">American lobster</name>
    <dbReference type="NCBI Taxonomy" id="6706"/>
    <lineage>
        <taxon>Eukaryota</taxon>
        <taxon>Metazoa</taxon>
        <taxon>Ecdysozoa</taxon>
        <taxon>Arthropoda</taxon>
        <taxon>Crustacea</taxon>
        <taxon>Multicrustacea</taxon>
        <taxon>Malacostraca</taxon>
        <taxon>Eumalacostraca</taxon>
        <taxon>Eucarida</taxon>
        <taxon>Decapoda</taxon>
        <taxon>Pleocyemata</taxon>
        <taxon>Astacidea</taxon>
        <taxon>Nephropoidea</taxon>
        <taxon>Nephropidae</taxon>
        <taxon>Homarus</taxon>
    </lineage>
</organism>
<protein>
    <submittedName>
        <fullName evidence="1">Uncharacterized protein</fullName>
    </submittedName>
</protein>
<accession>A0A8J5JT91</accession>
<reference evidence="1" key="1">
    <citation type="journal article" date="2021" name="Sci. Adv.">
        <title>The American lobster genome reveals insights on longevity, neural, and immune adaptations.</title>
        <authorList>
            <person name="Polinski J.M."/>
            <person name="Zimin A.V."/>
            <person name="Clark K.F."/>
            <person name="Kohn A.B."/>
            <person name="Sadowski N."/>
            <person name="Timp W."/>
            <person name="Ptitsyn A."/>
            <person name="Khanna P."/>
            <person name="Romanova D.Y."/>
            <person name="Williams P."/>
            <person name="Greenwood S.J."/>
            <person name="Moroz L.L."/>
            <person name="Walt D.R."/>
            <person name="Bodnar A.G."/>
        </authorList>
    </citation>
    <scope>NUCLEOTIDE SEQUENCE</scope>
    <source>
        <strain evidence="1">GMGI-L3</strain>
    </source>
</reference>
<keyword evidence="2" id="KW-1185">Reference proteome</keyword>
<evidence type="ECO:0000313" key="1">
    <source>
        <dbReference type="EMBL" id="KAG7160619.1"/>
    </source>
</evidence>